<evidence type="ECO:0000313" key="2">
    <source>
        <dbReference type="Proteomes" id="UP001234178"/>
    </source>
</evidence>
<proteinExistence type="predicted"/>
<dbReference type="EMBL" id="JAOYFB010000001">
    <property type="protein sequence ID" value="KAK4005639.1"/>
    <property type="molecule type" value="Genomic_DNA"/>
</dbReference>
<organism evidence="1 2">
    <name type="scientific">Daphnia magna</name>
    <dbReference type="NCBI Taxonomy" id="35525"/>
    <lineage>
        <taxon>Eukaryota</taxon>
        <taxon>Metazoa</taxon>
        <taxon>Ecdysozoa</taxon>
        <taxon>Arthropoda</taxon>
        <taxon>Crustacea</taxon>
        <taxon>Branchiopoda</taxon>
        <taxon>Diplostraca</taxon>
        <taxon>Cladocera</taxon>
        <taxon>Anomopoda</taxon>
        <taxon>Daphniidae</taxon>
        <taxon>Daphnia</taxon>
    </lineage>
</organism>
<accession>A0ABQ9YYA7</accession>
<comment type="caution">
    <text evidence="1">The sequence shown here is derived from an EMBL/GenBank/DDBJ whole genome shotgun (WGS) entry which is preliminary data.</text>
</comment>
<gene>
    <name evidence="1" type="ORF">OUZ56_007339</name>
</gene>
<sequence length="173" mass="19789">MFPPLPPRPIDPVWKLLEGRKKKKYTKFDVARDDLRVLVDPDRLPSTFAAYCHSVTEADHQAHEKHKGRQLIPHRPSSLQMAAKRATALCAGYLTCSSHLRAIFEFGATVLCVYTTSERQRSSVEAMSQSFETRLPATMSASGRTTRPSRRKFLAFPRRPKARSLYCYYSDLR</sequence>
<name>A0ABQ9YYA7_9CRUS</name>
<evidence type="ECO:0000313" key="1">
    <source>
        <dbReference type="EMBL" id="KAK4005639.1"/>
    </source>
</evidence>
<dbReference type="Proteomes" id="UP001234178">
    <property type="component" value="Unassembled WGS sequence"/>
</dbReference>
<protein>
    <submittedName>
        <fullName evidence="1">Uncharacterized protein</fullName>
    </submittedName>
</protein>
<keyword evidence="2" id="KW-1185">Reference proteome</keyword>
<reference evidence="1 2" key="1">
    <citation type="journal article" date="2023" name="Nucleic Acids Res.">
        <title>The hologenome of Daphnia magna reveals possible DNA methylation and microbiome-mediated evolution of the host genome.</title>
        <authorList>
            <person name="Chaturvedi A."/>
            <person name="Li X."/>
            <person name="Dhandapani V."/>
            <person name="Marshall H."/>
            <person name="Kissane S."/>
            <person name="Cuenca-Cambronero M."/>
            <person name="Asole G."/>
            <person name="Calvet F."/>
            <person name="Ruiz-Romero M."/>
            <person name="Marangio P."/>
            <person name="Guigo R."/>
            <person name="Rago D."/>
            <person name="Mirbahai L."/>
            <person name="Eastwood N."/>
            <person name="Colbourne J.K."/>
            <person name="Zhou J."/>
            <person name="Mallon E."/>
            <person name="Orsini L."/>
        </authorList>
    </citation>
    <scope>NUCLEOTIDE SEQUENCE [LARGE SCALE GENOMIC DNA]</scope>
    <source>
        <strain evidence="1">LRV0_1</strain>
    </source>
</reference>